<evidence type="ECO:0000313" key="3">
    <source>
        <dbReference type="Proteomes" id="UP000184048"/>
    </source>
</evidence>
<name>A0A1M5D9L3_9BACT</name>
<dbReference type="AlphaFoldDB" id="A0A1M5D9L3"/>
<protein>
    <recommendedName>
        <fullName evidence="1">ER-bound oxygenase mpaB/mpaB'/Rubber oxygenase catalytic domain-containing protein</fullName>
    </recommendedName>
</protein>
<gene>
    <name evidence="2" type="ORF">SAMN02745131_03170</name>
</gene>
<feature type="domain" description="ER-bound oxygenase mpaB/mpaB'/Rubber oxygenase catalytic" evidence="1">
    <location>
        <begin position="75"/>
        <end position="229"/>
    </location>
</feature>
<keyword evidence="3" id="KW-1185">Reference proteome</keyword>
<dbReference type="Proteomes" id="UP000184048">
    <property type="component" value="Unassembled WGS sequence"/>
</dbReference>
<evidence type="ECO:0000259" key="1">
    <source>
        <dbReference type="Pfam" id="PF09995"/>
    </source>
</evidence>
<sequence length="288" mass="33939">MNIKALSIFEPGLSFNFTYPALELKLIRYLHMELFVPRHSIVRQIWGKGDTILFIFAGAAAEFALNKAVDWLYFTGKLPADPLGRLFSTVSYARRIVFEEHDAALQTIDTISNIHNSLELKRGQQIPDWAYRDVLFMLIHYSIASYELLERKLTDTEKQEVFDVFLRVGQRMNIPKLPASYNEWLQKRWKHLEYNLDNTPYTVDLFKQYRKHLGPVRYFLLREAQKLVAPRQVKKLLEYSRISVIKPVIPVYKLSRRVKLDWFFKSLILPSNYKKQIKDLDVVPVANQ</sequence>
<dbReference type="STRING" id="1121884.SAMN02745131_03170"/>
<reference evidence="2 3" key="1">
    <citation type="submission" date="2016-11" db="EMBL/GenBank/DDBJ databases">
        <authorList>
            <person name="Jaros S."/>
            <person name="Januszkiewicz K."/>
            <person name="Wedrychowicz H."/>
        </authorList>
    </citation>
    <scope>NUCLEOTIDE SEQUENCE [LARGE SCALE GENOMIC DNA]</scope>
    <source>
        <strain evidence="2 3">DSM 18119</strain>
    </source>
</reference>
<evidence type="ECO:0000313" key="2">
    <source>
        <dbReference type="EMBL" id="SHF63698.1"/>
    </source>
</evidence>
<dbReference type="Pfam" id="PF09995">
    <property type="entry name" value="MPAB_Lcp_cat"/>
    <property type="match status" value="1"/>
</dbReference>
<organism evidence="2 3">
    <name type="scientific">Flavisolibacter ginsengisoli DSM 18119</name>
    <dbReference type="NCBI Taxonomy" id="1121884"/>
    <lineage>
        <taxon>Bacteria</taxon>
        <taxon>Pseudomonadati</taxon>
        <taxon>Bacteroidota</taxon>
        <taxon>Chitinophagia</taxon>
        <taxon>Chitinophagales</taxon>
        <taxon>Chitinophagaceae</taxon>
        <taxon>Flavisolibacter</taxon>
    </lineage>
</organism>
<proteinExistence type="predicted"/>
<dbReference type="EMBL" id="FQUU01000014">
    <property type="protein sequence ID" value="SHF63698.1"/>
    <property type="molecule type" value="Genomic_DNA"/>
</dbReference>
<dbReference type="InterPro" id="IPR018713">
    <property type="entry name" value="MPAB/Lcp_cat_dom"/>
</dbReference>
<dbReference type="GO" id="GO:0016491">
    <property type="term" value="F:oxidoreductase activity"/>
    <property type="evidence" value="ECO:0007669"/>
    <property type="project" value="InterPro"/>
</dbReference>
<accession>A0A1M5D9L3</accession>